<dbReference type="AlphaFoldDB" id="A0A3M7RTV5"/>
<evidence type="ECO:0000313" key="2">
    <source>
        <dbReference type="Proteomes" id="UP000276133"/>
    </source>
</evidence>
<proteinExistence type="predicted"/>
<name>A0A3M7RTV5_BRAPC</name>
<dbReference type="Proteomes" id="UP000276133">
    <property type="component" value="Unassembled WGS sequence"/>
</dbReference>
<evidence type="ECO:0000313" key="1">
    <source>
        <dbReference type="EMBL" id="RNA26899.1"/>
    </source>
</evidence>
<organism evidence="1 2">
    <name type="scientific">Brachionus plicatilis</name>
    <name type="common">Marine rotifer</name>
    <name type="synonym">Brachionus muelleri</name>
    <dbReference type="NCBI Taxonomy" id="10195"/>
    <lineage>
        <taxon>Eukaryota</taxon>
        <taxon>Metazoa</taxon>
        <taxon>Spiralia</taxon>
        <taxon>Gnathifera</taxon>
        <taxon>Rotifera</taxon>
        <taxon>Eurotatoria</taxon>
        <taxon>Monogononta</taxon>
        <taxon>Pseudotrocha</taxon>
        <taxon>Ploima</taxon>
        <taxon>Brachionidae</taxon>
        <taxon>Brachionus</taxon>
    </lineage>
</organism>
<reference evidence="1 2" key="1">
    <citation type="journal article" date="2018" name="Sci. Rep.">
        <title>Genomic signatures of local adaptation to the degree of environmental predictability in rotifers.</title>
        <authorList>
            <person name="Franch-Gras L."/>
            <person name="Hahn C."/>
            <person name="Garcia-Roger E.M."/>
            <person name="Carmona M.J."/>
            <person name="Serra M."/>
            <person name="Gomez A."/>
        </authorList>
    </citation>
    <scope>NUCLEOTIDE SEQUENCE [LARGE SCALE GENOMIC DNA]</scope>
    <source>
        <strain evidence="1">HYR1</strain>
    </source>
</reference>
<accession>A0A3M7RTV5</accession>
<sequence length="90" mass="10440">MVSMVLVPYGINPNFDIFPRVMVTNLKSCIDHMKKCIEKLETIQGSVYLISAYSYMACLLNEFGDLNERNINVHKFRKLRQQLPLVGYLL</sequence>
<gene>
    <name evidence="1" type="ORF">BpHYR1_010952</name>
</gene>
<protein>
    <submittedName>
        <fullName evidence="1">Uncharacterized protein</fullName>
    </submittedName>
</protein>
<keyword evidence="2" id="KW-1185">Reference proteome</keyword>
<comment type="caution">
    <text evidence="1">The sequence shown here is derived from an EMBL/GenBank/DDBJ whole genome shotgun (WGS) entry which is preliminary data.</text>
</comment>
<dbReference type="EMBL" id="REGN01002648">
    <property type="protein sequence ID" value="RNA26899.1"/>
    <property type="molecule type" value="Genomic_DNA"/>
</dbReference>